<dbReference type="AlphaFoldDB" id="A0A409YYG2"/>
<protein>
    <submittedName>
        <fullName evidence="2">Uncharacterized protein</fullName>
    </submittedName>
</protein>
<accession>A0A409YYG2</accession>
<name>A0A409YYG2_9AGAR</name>
<reference evidence="2 3" key="1">
    <citation type="journal article" date="2018" name="Evol. Lett.">
        <title>Horizontal gene cluster transfer increased hallucinogenic mushroom diversity.</title>
        <authorList>
            <person name="Reynolds H.T."/>
            <person name="Vijayakumar V."/>
            <person name="Gluck-Thaler E."/>
            <person name="Korotkin H.B."/>
            <person name="Matheny P.B."/>
            <person name="Slot J.C."/>
        </authorList>
    </citation>
    <scope>NUCLEOTIDE SEQUENCE [LARGE SCALE GENOMIC DNA]</scope>
    <source>
        <strain evidence="2 3">2629</strain>
    </source>
</reference>
<dbReference type="EMBL" id="NHTK01000156">
    <property type="protein sequence ID" value="PPR08065.1"/>
    <property type="molecule type" value="Genomic_DNA"/>
</dbReference>
<evidence type="ECO:0000313" key="3">
    <source>
        <dbReference type="Proteomes" id="UP000284842"/>
    </source>
</evidence>
<dbReference type="InParanoid" id="A0A409YYG2"/>
<gene>
    <name evidence="2" type="ORF">CVT24_010520</name>
</gene>
<proteinExistence type="predicted"/>
<feature type="region of interest" description="Disordered" evidence="1">
    <location>
        <begin position="104"/>
        <end position="146"/>
    </location>
</feature>
<evidence type="ECO:0000313" key="2">
    <source>
        <dbReference type="EMBL" id="PPR08065.1"/>
    </source>
</evidence>
<feature type="region of interest" description="Disordered" evidence="1">
    <location>
        <begin position="1"/>
        <end position="31"/>
    </location>
</feature>
<organism evidence="2 3">
    <name type="scientific">Panaeolus cyanescens</name>
    <dbReference type="NCBI Taxonomy" id="181874"/>
    <lineage>
        <taxon>Eukaryota</taxon>
        <taxon>Fungi</taxon>
        <taxon>Dikarya</taxon>
        <taxon>Basidiomycota</taxon>
        <taxon>Agaricomycotina</taxon>
        <taxon>Agaricomycetes</taxon>
        <taxon>Agaricomycetidae</taxon>
        <taxon>Agaricales</taxon>
        <taxon>Agaricineae</taxon>
        <taxon>Galeropsidaceae</taxon>
        <taxon>Panaeolus</taxon>
    </lineage>
</organism>
<comment type="caution">
    <text evidence="2">The sequence shown here is derived from an EMBL/GenBank/DDBJ whole genome shotgun (WGS) entry which is preliminary data.</text>
</comment>
<keyword evidence="3" id="KW-1185">Reference proteome</keyword>
<evidence type="ECO:0000256" key="1">
    <source>
        <dbReference type="SAM" id="MobiDB-lite"/>
    </source>
</evidence>
<sequence>MPKDLSSRHRCHANPSTPIRNRGHPYLATPQAPVKAPLADNYIIKPGEIPIPSLKLHKRRTTPVVSTGFGLPSTLLPSPSPSSTPLSCQGAFYYTPPLSRSPVPLGSQGAFYHTSSPSRSPVPLGRQGAFYCTPSPSKPAPSQGGD</sequence>
<dbReference type="Proteomes" id="UP000284842">
    <property type="component" value="Unassembled WGS sequence"/>
</dbReference>